<dbReference type="InterPro" id="IPR003781">
    <property type="entry name" value="CoA-bd"/>
</dbReference>
<dbReference type="Gene3D" id="3.40.50.720">
    <property type="entry name" value="NAD(P)-binding Rossmann-like Domain"/>
    <property type="match status" value="1"/>
</dbReference>
<evidence type="ECO:0000259" key="1">
    <source>
        <dbReference type="Pfam" id="PF13380"/>
    </source>
</evidence>
<keyword evidence="3" id="KW-1185">Reference proteome</keyword>
<reference evidence="3" key="1">
    <citation type="submission" date="2023-07" db="EMBL/GenBank/DDBJ databases">
        <title>Isolating and identifying novel microbial strains from the Mariana Trench.</title>
        <authorList>
            <person name="Fu H."/>
        </authorList>
    </citation>
    <scope>NUCLEOTIDE SEQUENCE [LARGE SCALE GENOMIC DNA]</scope>
    <source>
        <strain evidence="3">T-y2</strain>
    </source>
</reference>
<dbReference type="Proteomes" id="UP001182991">
    <property type="component" value="Unassembled WGS sequence"/>
</dbReference>
<dbReference type="InterPro" id="IPR036291">
    <property type="entry name" value="NAD(P)-bd_dom_sf"/>
</dbReference>
<gene>
    <name evidence="2" type="ORF">RLT85_04715</name>
</gene>
<sequence length="123" mass="14082">MKNENLKTLVIGASLKENRYSNIAIHRLTSNHIETLAIGLRTGEVEGVTIETEHKDFKDVHTVTLYLNPQRQEDYYDYIIGLKPQRVIFNPGTENPEFYDKLKKAGIEVEVACTLVLLSTNQY</sequence>
<comment type="caution">
    <text evidence="2">The sequence shown here is derived from an EMBL/GenBank/DDBJ whole genome shotgun (WGS) entry which is preliminary data.</text>
</comment>
<dbReference type="Pfam" id="PF13380">
    <property type="entry name" value="CoA_binding_2"/>
    <property type="match status" value="1"/>
</dbReference>
<dbReference type="RefSeq" id="WP_311400877.1">
    <property type="nucleotide sequence ID" value="NZ_JAVRBG010000003.1"/>
</dbReference>
<proteinExistence type="predicted"/>
<dbReference type="SUPFAM" id="SSF51735">
    <property type="entry name" value="NAD(P)-binding Rossmann-fold domains"/>
    <property type="match status" value="1"/>
</dbReference>
<accession>A0ABU2KGU1</accession>
<evidence type="ECO:0000313" key="3">
    <source>
        <dbReference type="Proteomes" id="UP001182991"/>
    </source>
</evidence>
<feature type="domain" description="CoA-binding" evidence="1">
    <location>
        <begin position="8"/>
        <end position="117"/>
    </location>
</feature>
<evidence type="ECO:0000313" key="2">
    <source>
        <dbReference type="EMBL" id="MDT0293928.1"/>
    </source>
</evidence>
<organism evidence="2 3">
    <name type="scientific">Mesonia ostreae</name>
    <dbReference type="NCBI Taxonomy" id="861110"/>
    <lineage>
        <taxon>Bacteria</taxon>
        <taxon>Pseudomonadati</taxon>
        <taxon>Bacteroidota</taxon>
        <taxon>Flavobacteriia</taxon>
        <taxon>Flavobacteriales</taxon>
        <taxon>Flavobacteriaceae</taxon>
        <taxon>Mesonia</taxon>
    </lineage>
</organism>
<dbReference type="EMBL" id="JAVRBG010000003">
    <property type="protein sequence ID" value="MDT0293928.1"/>
    <property type="molecule type" value="Genomic_DNA"/>
</dbReference>
<name>A0ABU2KGU1_9FLAO</name>
<protein>
    <submittedName>
        <fullName evidence="2">CoA-binding protein</fullName>
    </submittedName>
</protein>